<dbReference type="InterPro" id="IPR028909">
    <property type="entry name" value="bL21-like"/>
</dbReference>
<dbReference type="eggNOG" id="COG0261">
    <property type="taxonomic scope" value="Bacteria"/>
</dbReference>
<keyword evidence="3 6" id="KW-0694">RNA-binding</keyword>
<dbReference type="HOGENOM" id="CLU_061463_3_2_0"/>
<evidence type="ECO:0000256" key="2">
    <source>
        <dbReference type="ARBA" id="ARBA00022730"/>
    </source>
</evidence>
<dbReference type="SUPFAM" id="SSF141091">
    <property type="entry name" value="L21p-like"/>
    <property type="match status" value="1"/>
</dbReference>
<evidence type="ECO:0000313" key="8">
    <source>
        <dbReference type="EMBL" id="AIH03616.1"/>
    </source>
</evidence>
<keyword evidence="2 6" id="KW-0699">rRNA-binding</keyword>
<dbReference type="RefSeq" id="WP_038060073.1">
    <property type="nucleotide sequence ID" value="NZ_CP008796.1"/>
</dbReference>
<dbReference type="GO" id="GO:0005840">
    <property type="term" value="C:ribosome"/>
    <property type="evidence" value="ECO:0007669"/>
    <property type="project" value="UniProtKB-KW"/>
</dbReference>
<dbReference type="GO" id="GO:0019843">
    <property type="term" value="F:rRNA binding"/>
    <property type="evidence" value="ECO:0007669"/>
    <property type="project" value="UniProtKB-UniRule"/>
</dbReference>
<comment type="function">
    <text evidence="6 7">This protein binds to 23S rRNA in the presence of protein L20.</text>
</comment>
<dbReference type="HAMAP" id="MF_01363">
    <property type="entry name" value="Ribosomal_bL21"/>
    <property type="match status" value="1"/>
</dbReference>
<evidence type="ECO:0000256" key="1">
    <source>
        <dbReference type="ARBA" id="ARBA00008563"/>
    </source>
</evidence>
<dbReference type="PaxDb" id="289377-HL41_01580"/>
<dbReference type="STRING" id="289377.HL41_01580"/>
<dbReference type="GO" id="GO:0003735">
    <property type="term" value="F:structural constituent of ribosome"/>
    <property type="evidence" value="ECO:0007669"/>
    <property type="project" value="InterPro"/>
</dbReference>
<dbReference type="GO" id="GO:1990904">
    <property type="term" value="C:ribonucleoprotein complex"/>
    <property type="evidence" value="ECO:0007669"/>
    <property type="project" value="UniProtKB-KW"/>
</dbReference>
<comment type="subunit">
    <text evidence="6">Part of the 50S ribosomal subunit. Contacts protein L20.</text>
</comment>
<protein>
    <recommendedName>
        <fullName evidence="6">Large ribosomal subunit protein bL21</fullName>
    </recommendedName>
</protein>
<dbReference type="Pfam" id="PF00829">
    <property type="entry name" value="Ribosomal_L21p"/>
    <property type="match status" value="1"/>
</dbReference>
<dbReference type="Proteomes" id="UP000028481">
    <property type="component" value="Chromosome"/>
</dbReference>
<dbReference type="PROSITE" id="PS01169">
    <property type="entry name" value="RIBOSOMAL_L21"/>
    <property type="match status" value="1"/>
</dbReference>
<evidence type="ECO:0000256" key="4">
    <source>
        <dbReference type="ARBA" id="ARBA00022980"/>
    </source>
</evidence>
<reference evidence="8 9" key="1">
    <citation type="journal article" date="2015" name="Genome Announc.">
        <title>Genome Sequence of a Sulfate-Reducing Thermophilic Bacterium, Thermodesulfobacterium commune DSM 2178T (Phylum Thermodesulfobacteria).</title>
        <authorList>
            <person name="Bhatnagar S."/>
            <person name="Badger J.H."/>
            <person name="Madupu R."/>
            <person name="Khouri H.M."/>
            <person name="O'Connor E.M."/>
            <person name="Robb F.T."/>
            <person name="Ward N.L."/>
            <person name="Eisen J.A."/>
        </authorList>
    </citation>
    <scope>NUCLEOTIDE SEQUENCE [LARGE SCALE GENOMIC DNA]</scope>
    <source>
        <strain evidence="8 9">DSM 2178</strain>
    </source>
</reference>
<dbReference type="InterPro" id="IPR001787">
    <property type="entry name" value="Ribosomal_bL21"/>
</dbReference>
<accession>A0A075WS03</accession>
<dbReference type="GO" id="GO:0005737">
    <property type="term" value="C:cytoplasm"/>
    <property type="evidence" value="ECO:0007669"/>
    <property type="project" value="UniProtKB-ARBA"/>
</dbReference>
<dbReference type="NCBIfam" id="TIGR00061">
    <property type="entry name" value="L21"/>
    <property type="match status" value="1"/>
</dbReference>
<dbReference type="InterPro" id="IPR018258">
    <property type="entry name" value="Ribosomal_bL21_CS"/>
</dbReference>
<keyword evidence="9" id="KW-1185">Reference proteome</keyword>
<dbReference type="AlphaFoldDB" id="A0A075WS03"/>
<evidence type="ECO:0000256" key="7">
    <source>
        <dbReference type="RuleBase" id="RU000562"/>
    </source>
</evidence>
<keyword evidence="5 6" id="KW-0687">Ribonucleoprotein</keyword>
<name>A0A075WS03_9BACT</name>
<evidence type="ECO:0000256" key="5">
    <source>
        <dbReference type="ARBA" id="ARBA00023274"/>
    </source>
</evidence>
<evidence type="ECO:0000313" key="9">
    <source>
        <dbReference type="Proteomes" id="UP000028481"/>
    </source>
</evidence>
<dbReference type="KEGG" id="tcm:HL41_01580"/>
<sequence length="102" mass="11331">MFAVIKTGGKQYVVKPGDKIKVEKVEANVGDTIEIKEVLLVSKEGEIKLGNPLVEGVKVIASVVEHSKGPKVIVFKKKPKKGYKRKRGHRQLITTLEIKEIL</sequence>
<comment type="similarity">
    <text evidence="1 6 7">Belongs to the bacterial ribosomal protein bL21 family.</text>
</comment>
<gene>
    <name evidence="6" type="primary">rplU</name>
    <name evidence="8" type="ORF">HL41_01580</name>
</gene>
<dbReference type="EMBL" id="CP008796">
    <property type="protein sequence ID" value="AIH03616.1"/>
    <property type="molecule type" value="Genomic_DNA"/>
</dbReference>
<evidence type="ECO:0000256" key="3">
    <source>
        <dbReference type="ARBA" id="ARBA00022884"/>
    </source>
</evidence>
<dbReference type="GO" id="GO:0006412">
    <property type="term" value="P:translation"/>
    <property type="evidence" value="ECO:0007669"/>
    <property type="project" value="UniProtKB-UniRule"/>
</dbReference>
<dbReference type="OrthoDB" id="9813334at2"/>
<keyword evidence="4 6" id="KW-0689">Ribosomal protein</keyword>
<dbReference type="PANTHER" id="PTHR21349:SF0">
    <property type="entry name" value="LARGE RIBOSOMAL SUBUNIT PROTEIN BL21M"/>
    <property type="match status" value="1"/>
</dbReference>
<organism evidence="8 9">
    <name type="scientific">Thermodesulfobacterium commune DSM 2178</name>
    <dbReference type="NCBI Taxonomy" id="289377"/>
    <lineage>
        <taxon>Bacteria</taxon>
        <taxon>Pseudomonadati</taxon>
        <taxon>Thermodesulfobacteriota</taxon>
        <taxon>Thermodesulfobacteria</taxon>
        <taxon>Thermodesulfobacteriales</taxon>
        <taxon>Thermodesulfobacteriaceae</taxon>
        <taxon>Thermodesulfobacterium</taxon>
    </lineage>
</organism>
<dbReference type="InterPro" id="IPR036164">
    <property type="entry name" value="bL21-like_sf"/>
</dbReference>
<dbReference type="PANTHER" id="PTHR21349">
    <property type="entry name" value="50S RIBOSOMAL PROTEIN L21"/>
    <property type="match status" value="1"/>
</dbReference>
<evidence type="ECO:0000256" key="6">
    <source>
        <dbReference type="HAMAP-Rule" id="MF_01363"/>
    </source>
</evidence>
<proteinExistence type="inferred from homology"/>